<protein>
    <recommendedName>
        <fullName evidence="2">F-box domain-containing protein</fullName>
    </recommendedName>
</protein>
<organism evidence="3 4">
    <name type="scientific">Ophiobolus disseminans</name>
    <dbReference type="NCBI Taxonomy" id="1469910"/>
    <lineage>
        <taxon>Eukaryota</taxon>
        <taxon>Fungi</taxon>
        <taxon>Dikarya</taxon>
        <taxon>Ascomycota</taxon>
        <taxon>Pezizomycotina</taxon>
        <taxon>Dothideomycetes</taxon>
        <taxon>Pleosporomycetidae</taxon>
        <taxon>Pleosporales</taxon>
        <taxon>Pleosporineae</taxon>
        <taxon>Phaeosphaeriaceae</taxon>
        <taxon>Ophiobolus</taxon>
    </lineage>
</organism>
<proteinExistence type="predicted"/>
<reference evidence="3" key="1">
    <citation type="journal article" date="2020" name="Stud. Mycol.">
        <title>101 Dothideomycetes genomes: a test case for predicting lifestyles and emergence of pathogens.</title>
        <authorList>
            <person name="Haridas S."/>
            <person name="Albert R."/>
            <person name="Binder M."/>
            <person name="Bloem J."/>
            <person name="Labutti K."/>
            <person name="Salamov A."/>
            <person name="Andreopoulos B."/>
            <person name="Baker S."/>
            <person name="Barry K."/>
            <person name="Bills G."/>
            <person name="Bluhm B."/>
            <person name="Cannon C."/>
            <person name="Castanera R."/>
            <person name="Culley D."/>
            <person name="Daum C."/>
            <person name="Ezra D."/>
            <person name="Gonzalez J."/>
            <person name="Henrissat B."/>
            <person name="Kuo A."/>
            <person name="Liang C."/>
            <person name="Lipzen A."/>
            <person name="Lutzoni F."/>
            <person name="Magnuson J."/>
            <person name="Mondo S."/>
            <person name="Nolan M."/>
            <person name="Ohm R."/>
            <person name="Pangilinan J."/>
            <person name="Park H.-J."/>
            <person name="Ramirez L."/>
            <person name="Alfaro M."/>
            <person name="Sun H."/>
            <person name="Tritt A."/>
            <person name="Yoshinaga Y."/>
            <person name="Zwiers L.-H."/>
            <person name="Turgeon B."/>
            <person name="Goodwin S."/>
            <person name="Spatafora J."/>
            <person name="Crous P."/>
            <person name="Grigoriev I."/>
        </authorList>
    </citation>
    <scope>NUCLEOTIDE SEQUENCE</scope>
    <source>
        <strain evidence="3">CBS 113818</strain>
    </source>
</reference>
<dbReference type="InterPro" id="IPR038883">
    <property type="entry name" value="AN11006-like"/>
</dbReference>
<evidence type="ECO:0000313" key="3">
    <source>
        <dbReference type="EMBL" id="KAF2818145.1"/>
    </source>
</evidence>
<dbReference type="Pfam" id="PF13013">
    <property type="entry name" value="F-box-like_2"/>
    <property type="match status" value="1"/>
</dbReference>
<dbReference type="AlphaFoldDB" id="A0A6A6ZCX4"/>
<gene>
    <name evidence="3" type="ORF">CC86DRAFT_461225</name>
</gene>
<dbReference type="InterPro" id="IPR001810">
    <property type="entry name" value="F-box_dom"/>
</dbReference>
<feature type="domain" description="F-box" evidence="2">
    <location>
        <begin position="27"/>
        <end position="88"/>
    </location>
</feature>
<dbReference type="PANTHER" id="PTHR42085">
    <property type="entry name" value="F-BOX DOMAIN-CONTAINING PROTEIN"/>
    <property type="match status" value="1"/>
</dbReference>
<dbReference type="OrthoDB" id="4133832at2759"/>
<dbReference type="PANTHER" id="PTHR42085:SF1">
    <property type="entry name" value="F-BOX DOMAIN-CONTAINING PROTEIN"/>
    <property type="match status" value="1"/>
</dbReference>
<accession>A0A6A6ZCX4</accession>
<evidence type="ECO:0000259" key="2">
    <source>
        <dbReference type="Pfam" id="PF13013"/>
    </source>
</evidence>
<sequence length="268" mass="31163">MHKLKGKAPEAYGLRRSKRNKPSTTSHYSTRPFPFLKLPAELRNSVYEYCLVPSGLKLKFKGGRCTDRDRSGASLTQVCKQIRNEFRPLYLGNIVYIRLSEAERFVQDFLPLSSNMKAHVKLPISIARRRGTNPLDILPLLRSVINRETITVRIECQGPGRRLARTLNRALRRRKQQWQALVWNVSNIYLWPFRDGLTIAFIQNIDDWIEKRDIAEQKVWADLGVESRHRMKLEILHNVGSYGLGRDPEGHWKYLYGATINEPVRRLA</sequence>
<evidence type="ECO:0000256" key="1">
    <source>
        <dbReference type="SAM" id="MobiDB-lite"/>
    </source>
</evidence>
<name>A0A6A6ZCX4_9PLEO</name>
<keyword evidence="4" id="KW-1185">Reference proteome</keyword>
<evidence type="ECO:0000313" key="4">
    <source>
        <dbReference type="Proteomes" id="UP000799424"/>
    </source>
</evidence>
<feature type="region of interest" description="Disordered" evidence="1">
    <location>
        <begin position="1"/>
        <end position="28"/>
    </location>
</feature>
<dbReference type="EMBL" id="MU006259">
    <property type="protein sequence ID" value="KAF2818145.1"/>
    <property type="molecule type" value="Genomic_DNA"/>
</dbReference>
<dbReference type="Proteomes" id="UP000799424">
    <property type="component" value="Unassembled WGS sequence"/>
</dbReference>